<keyword evidence="8" id="KW-1185">Reference proteome</keyword>
<dbReference type="SMART" id="SM00248">
    <property type="entry name" value="ANK"/>
    <property type="match status" value="2"/>
</dbReference>
<keyword evidence="1" id="KW-0677">Repeat</keyword>
<proteinExistence type="inferred from homology"/>
<dbReference type="PROSITE" id="PS50088">
    <property type="entry name" value="ANK_REPEAT"/>
    <property type="match status" value="1"/>
</dbReference>
<dbReference type="PROSITE" id="PS50297">
    <property type="entry name" value="ANK_REP_REGION"/>
    <property type="match status" value="1"/>
</dbReference>
<dbReference type="Ensembl" id="ENSGAGT00000003735.1">
    <property type="protein sequence ID" value="ENSGAGP00000003238.1"/>
    <property type="gene ID" value="ENSGAGG00000002622.1"/>
</dbReference>
<feature type="region of interest" description="Disordered" evidence="5">
    <location>
        <begin position="299"/>
        <end position="419"/>
    </location>
</feature>
<dbReference type="InterPro" id="IPR002110">
    <property type="entry name" value="Ankyrin_rpt"/>
</dbReference>
<evidence type="ECO:0000313" key="7">
    <source>
        <dbReference type="Ensembl" id="ENSGAGP00000003238.1"/>
    </source>
</evidence>
<evidence type="ECO:0000313" key="8">
    <source>
        <dbReference type="Proteomes" id="UP000291020"/>
    </source>
</evidence>
<organism evidence="7 8">
    <name type="scientific">Gopherus agassizii</name>
    <name type="common">Agassiz's desert tortoise</name>
    <dbReference type="NCBI Taxonomy" id="38772"/>
    <lineage>
        <taxon>Eukaryota</taxon>
        <taxon>Metazoa</taxon>
        <taxon>Chordata</taxon>
        <taxon>Craniata</taxon>
        <taxon>Vertebrata</taxon>
        <taxon>Euteleostomi</taxon>
        <taxon>Archelosauria</taxon>
        <taxon>Testudinata</taxon>
        <taxon>Testudines</taxon>
        <taxon>Cryptodira</taxon>
        <taxon>Durocryptodira</taxon>
        <taxon>Testudinoidea</taxon>
        <taxon>Testudinidae</taxon>
        <taxon>Gopherus</taxon>
    </lineage>
</organism>
<evidence type="ECO:0000256" key="4">
    <source>
        <dbReference type="PROSITE-ProRule" id="PRU00023"/>
    </source>
</evidence>
<dbReference type="Proteomes" id="UP000291020">
    <property type="component" value="Unassembled WGS sequence"/>
</dbReference>
<reference evidence="7" key="3">
    <citation type="submission" date="2025-09" db="UniProtKB">
        <authorList>
            <consortium name="Ensembl"/>
        </authorList>
    </citation>
    <scope>IDENTIFICATION</scope>
</reference>
<feature type="domain" description="SOWAHA-C winged helix-turn-helix" evidence="6">
    <location>
        <begin position="4"/>
        <end position="89"/>
    </location>
</feature>
<evidence type="ECO:0000256" key="5">
    <source>
        <dbReference type="SAM" id="MobiDB-lite"/>
    </source>
</evidence>
<evidence type="ECO:0000256" key="2">
    <source>
        <dbReference type="ARBA" id="ARBA00023043"/>
    </source>
</evidence>
<dbReference type="SUPFAM" id="SSF48403">
    <property type="entry name" value="Ankyrin repeat"/>
    <property type="match status" value="1"/>
</dbReference>
<feature type="repeat" description="ANK" evidence="4">
    <location>
        <begin position="545"/>
        <end position="568"/>
    </location>
</feature>
<name>A0A452GN13_9SAUR</name>
<dbReference type="Gene3D" id="1.25.40.20">
    <property type="entry name" value="Ankyrin repeat-containing domain"/>
    <property type="match status" value="1"/>
</dbReference>
<evidence type="ECO:0000259" key="6">
    <source>
        <dbReference type="Pfam" id="PF25877"/>
    </source>
</evidence>
<feature type="compositionally biased region" description="Polar residues" evidence="5">
    <location>
        <begin position="346"/>
        <end position="359"/>
    </location>
</feature>
<sequence>MARELSQEALLDFLCQAGGRATNAALLGHFKRFLRDPAPAGQVQQRREQFKSLVNSVATVQQEAGGGPKYVVLRKRYRDLLGEELGPPAAEPPPGPGRCQGQGLAGASPGKEAAPPAAQPGSGAGSPGGQGSGARCAARAHARLREQQRLAPPGRLRRDHPRVCPGGAGRGAPGLPQANSGRQGAEPPPAPAWAAGGQGHPPERCAPCPELRRAALRALPGAPCAPAGLQQQWIQEWVERSRDAGQAARDSCSAPRSPDGTCPGPAQPLPEAGWRCPPPIFMSIRCQLALQDLEDFVEQASPGSEEGSGGGTGSEGSESLQETGDRAVSPTGGAGEVPRDPGVQDSCCQQLSNGAPSNRSQRRANRQVVEVNGTAPCTRYSFRSKSAPGSSRVSSSEDELRDQDQGRRGRRPRRSRKMAKGAILAFPGVDTPITFQYLGSVQRQICRPTEETLPVPQMSLDPRPSSVPLDPREHNWIVMVAAGSWVQVRALFLEDPQLALQRDFISGYTALHWIAKHGASQVLQDLVSGAEKAGTPLDVNVKSSCGYTPLHLAAIHGHQRIMKLLIQKLNSKVHVRDSSGKRPWQYLSNSTSGEMWQLLGAPKGKTIFPTQPLVKHSSPPRKAKSQEVARSISRKTSLAACLKPKHVKWKMANKYPALREQEEYSD</sequence>
<comment type="similarity">
    <text evidence="3">Belongs to the SOWAH family.</text>
</comment>
<feature type="compositionally biased region" description="Basic residues" evidence="5">
    <location>
        <begin position="408"/>
        <end position="419"/>
    </location>
</feature>
<feature type="compositionally biased region" description="Gly residues" evidence="5">
    <location>
        <begin position="122"/>
        <end position="132"/>
    </location>
</feature>
<keyword evidence="2 4" id="KW-0040">ANK repeat</keyword>
<dbReference type="Pfam" id="PF12796">
    <property type="entry name" value="Ank_2"/>
    <property type="match status" value="1"/>
</dbReference>
<dbReference type="AlphaFoldDB" id="A0A452GN13"/>
<dbReference type="Pfam" id="PF25877">
    <property type="entry name" value="WHD_SOWAH"/>
    <property type="match status" value="1"/>
</dbReference>
<reference evidence="8" key="1">
    <citation type="journal article" date="2017" name="PLoS ONE">
        <title>The Agassiz's desert tortoise genome provides a resource for the conservation of a threatened species.</title>
        <authorList>
            <person name="Tollis M."/>
            <person name="DeNardo D.F."/>
            <person name="Cornelius J.A."/>
            <person name="Dolby G.A."/>
            <person name="Edwards T."/>
            <person name="Henen B.T."/>
            <person name="Karl A.E."/>
            <person name="Murphy R.W."/>
            <person name="Kusumi K."/>
        </authorList>
    </citation>
    <scope>NUCLEOTIDE SEQUENCE [LARGE SCALE GENOMIC DNA]</scope>
</reference>
<protein>
    <recommendedName>
        <fullName evidence="6">SOWAHA-C winged helix-turn-helix domain-containing protein</fullName>
    </recommendedName>
</protein>
<feature type="compositionally biased region" description="Polar residues" evidence="5">
    <location>
        <begin position="381"/>
        <end position="394"/>
    </location>
</feature>
<feature type="region of interest" description="Disordered" evidence="5">
    <location>
        <begin position="240"/>
        <end position="266"/>
    </location>
</feature>
<reference evidence="7" key="2">
    <citation type="submission" date="2025-08" db="UniProtKB">
        <authorList>
            <consortium name="Ensembl"/>
        </authorList>
    </citation>
    <scope>IDENTIFICATION</scope>
</reference>
<dbReference type="InterPro" id="IPR058889">
    <property type="entry name" value="WHD_SOWAHA-C"/>
</dbReference>
<evidence type="ECO:0000256" key="1">
    <source>
        <dbReference type="ARBA" id="ARBA00022737"/>
    </source>
</evidence>
<feature type="region of interest" description="Disordered" evidence="5">
    <location>
        <begin position="611"/>
        <end position="631"/>
    </location>
</feature>
<accession>A0A452GN13</accession>
<dbReference type="InterPro" id="IPR036770">
    <property type="entry name" value="Ankyrin_rpt-contain_sf"/>
</dbReference>
<dbReference type="PANTHER" id="PTHR14491">
    <property type="entry name" value="SOSONDOWAH, ISOFORM G"/>
    <property type="match status" value="1"/>
</dbReference>
<feature type="region of interest" description="Disordered" evidence="5">
    <location>
        <begin position="83"/>
        <end position="201"/>
    </location>
</feature>
<evidence type="ECO:0000256" key="3">
    <source>
        <dbReference type="ARBA" id="ARBA00038122"/>
    </source>
</evidence>
<dbReference type="PANTHER" id="PTHR14491:SF3">
    <property type="entry name" value="ANKYRIN REPEAT DOMAIN-CONTAINING PROTEIN SOWAHB"/>
    <property type="match status" value="1"/>
</dbReference>